<dbReference type="EMBL" id="LSBJ02000010">
    <property type="protein sequence ID" value="OAQ58614.1"/>
    <property type="molecule type" value="Genomic_DNA"/>
</dbReference>
<accession>A0A179EZJ0</accession>
<evidence type="ECO:0000313" key="2">
    <source>
        <dbReference type="EMBL" id="OAQ58614.1"/>
    </source>
</evidence>
<dbReference type="Proteomes" id="UP000078397">
    <property type="component" value="Unassembled WGS sequence"/>
</dbReference>
<dbReference type="OrthoDB" id="2730545at2759"/>
<organism evidence="2 3">
    <name type="scientific">Pochonia chlamydosporia 170</name>
    <dbReference type="NCBI Taxonomy" id="1380566"/>
    <lineage>
        <taxon>Eukaryota</taxon>
        <taxon>Fungi</taxon>
        <taxon>Dikarya</taxon>
        <taxon>Ascomycota</taxon>
        <taxon>Pezizomycotina</taxon>
        <taxon>Sordariomycetes</taxon>
        <taxon>Hypocreomycetidae</taxon>
        <taxon>Hypocreales</taxon>
        <taxon>Clavicipitaceae</taxon>
        <taxon>Pochonia</taxon>
    </lineage>
</organism>
<sequence length="313" mass="35932">MVLPQNSMIRRCWDFLTTPRTHRHIARPSSVNQPEVSPSSPQQLYQEWLARRYQPCKFLSENKVPNVVWFEDALALHGKSTGVSDLYLLVPDMRASANLFIANGYEETEISSRFPDDEIFCRGGIRLKLAEDGPDPEIVLINAEVWNYDLQEKTDLDMAPLPPLSKFLEALMRYWIELPEEEYSEKFAWALSLATLIHCGYSGSRPGGDFVQQLQPELAELHYDLMGGYLKPSPISSYRKHEYHAIRYRQIQKGEFTAQPYPANSFPPSMAEYPDLTGLNAKGVPESKRSKRGRKRRHRKKSKPLEGIDEGDE</sequence>
<name>A0A179EZJ0_METCM</name>
<dbReference type="AlphaFoldDB" id="A0A179EZJ0"/>
<feature type="region of interest" description="Disordered" evidence="1">
    <location>
        <begin position="259"/>
        <end position="313"/>
    </location>
</feature>
<reference evidence="2 3" key="1">
    <citation type="journal article" date="2016" name="PLoS Pathog.">
        <title>Biosynthesis of antibiotic leucinostatins in bio-control fungus Purpureocillium lilacinum and their inhibition on phytophthora revealed by genome mining.</title>
        <authorList>
            <person name="Wang G."/>
            <person name="Liu Z."/>
            <person name="Lin R."/>
            <person name="Li E."/>
            <person name="Mao Z."/>
            <person name="Ling J."/>
            <person name="Yang Y."/>
            <person name="Yin W.B."/>
            <person name="Xie B."/>
        </authorList>
    </citation>
    <scope>NUCLEOTIDE SEQUENCE [LARGE SCALE GENOMIC DNA]</scope>
    <source>
        <strain evidence="2">170</strain>
    </source>
</reference>
<comment type="caution">
    <text evidence="2">The sequence shown here is derived from an EMBL/GenBank/DDBJ whole genome shotgun (WGS) entry which is preliminary data.</text>
</comment>
<protein>
    <submittedName>
        <fullName evidence="2">Uncharacterized protein</fullName>
    </submittedName>
</protein>
<evidence type="ECO:0000256" key="1">
    <source>
        <dbReference type="SAM" id="MobiDB-lite"/>
    </source>
</evidence>
<gene>
    <name evidence="2" type="ORF">VFPPC_10326</name>
</gene>
<evidence type="ECO:0000313" key="3">
    <source>
        <dbReference type="Proteomes" id="UP000078397"/>
    </source>
</evidence>
<feature type="compositionally biased region" description="Basic residues" evidence="1">
    <location>
        <begin position="289"/>
        <end position="302"/>
    </location>
</feature>
<dbReference type="GeneID" id="28852708"/>
<dbReference type="RefSeq" id="XP_018136741.1">
    <property type="nucleotide sequence ID" value="XM_018288714.1"/>
</dbReference>
<dbReference type="KEGG" id="pchm:VFPPC_10326"/>
<proteinExistence type="predicted"/>
<keyword evidence="3" id="KW-1185">Reference proteome</keyword>